<dbReference type="Pfam" id="PF02699">
    <property type="entry name" value="YajC"/>
    <property type="match status" value="1"/>
</dbReference>
<dbReference type="PATRIC" id="fig|1127696.3.peg.535"/>
<feature type="transmembrane region" description="Helical" evidence="11">
    <location>
        <begin position="15"/>
        <end position="34"/>
    </location>
</feature>
<dbReference type="EMBL" id="AMEQ01000018">
    <property type="protein sequence ID" value="EKY02217.1"/>
    <property type="molecule type" value="Genomic_DNA"/>
</dbReference>
<keyword evidence="9" id="KW-0811">Translocation</keyword>
<dbReference type="STRING" id="1127696.HMPREF9134_00606"/>
<evidence type="ECO:0000256" key="3">
    <source>
        <dbReference type="ARBA" id="ARBA00014962"/>
    </source>
</evidence>
<dbReference type="PANTHER" id="PTHR33909">
    <property type="entry name" value="SEC TRANSLOCON ACCESSORY COMPLEX SUBUNIT YAJC"/>
    <property type="match status" value="1"/>
</dbReference>
<evidence type="ECO:0000256" key="9">
    <source>
        <dbReference type="ARBA" id="ARBA00023010"/>
    </source>
</evidence>
<comment type="similarity">
    <text evidence="2">Belongs to the YajC family.</text>
</comment>
<evidence type="ECO:0000256" key="4">
    <source>
        <dbReference type="ARBA" id="ARBA00022448"/>
    </source>
</evidence>
<dbReference type="InterPro" id="IPR003849">
    <property type="entry name" value="Preprotein_translocase_YajC"/>
</dbReference>
<dbReference type="PRINTS" id="PR01853">
    <property type="entry name" value="YAJCTRNLCASE"/>
</dbReference>
<dbReference type="SMART" id="SM01323">
    <property type="entry name" value="YajC"/>
    <property type="match status" value="1"/>
</dbReference>
<evidence type="ECO:0000313" key="12">
    <source>
        <dbReference type="EMBL" id="EKY02217.1"/>
    </source>
</evidence>
<dbReference type="AlphaFoldDB" id="L1NG77"/>
<dbReference type="GO" id="GO:0005886">
    <property type="term" value="C:plasma membrane"/>
    <property type="evidence" value="ECO:0007669"/>
    <property type="project" value="UniProtKB-SubCell"/>
</dbReference>
<accession>L1NG77</accession>
<organism evidence="12 13">
    <name type="scientific">Porphyromonas catoniae F0037</name>
    <dbReference type="NCBI Taxonomy" id="1127696"/>
    <lineage>
        <taxon>Bacteria</taxon>
        <taxon>Pseudomonadati</taxon>
        <taxon>Bacteroidota</taxon>
        <taxon>Bacteroidia</taxon>
        <taxon>Bacteroidales</taxon>
        <taxon>Porphyromonadaceae</taxon>
        <taxon>Porphyromonas</taxon>
    </lineage>
</organism>
<evidence type="ECO:0000256" key="11">
    <source>
        <dbReference type="SAM" id="Phobius"/>
    </source>
</evidence>
<evidence type="ECO:0000256" key="5">
    <source>
        <dbReference type="ARBA" id="ARBA00022475"/>
    </source>
</evidence>
<dbReference type="eggNOG" id="COG1862">
    <property type="taxonomic scope" value="Bacteria"/>
</dbReference>
<protein>
    <recommendedName>
        <fullName evidence="3">Sec translocon accessory complex subunit YajC</fullName>
    </recommendedName>
</protein>
<gene>
    <name evidence="12" type="ORF">HMPREF9134_00606</name>
</gene>
<sequence>METILLQAQAQQGSGWTSIIMMAAVVLIFWLFMIRPQQKRQKEVQRKREALTTGDRIVTSGGLYGVIRDIKETEFVVEIAEGVRVRVDRGSVFPAASDEVTK</sequence>
<keyword evidence="10 11" id="KW-0472">Membrane</keyword>
<comment type="caution">
    <text evidence="12">The sequence shown here is derived from an EMBL/GenBank/DDBJ whole genome shotgun (WGS) entry which is preliminary data.</text>
</comment>
<keyword evidence="4" id="KW-0813">Transport</keyword>
<keyword evidence="6 11" id="KW-0812">Transmembrane</keyword>
<evidence type="ECO:0000256" key="7">
    <source>
        <dbReference type="ARBA" id="ARBA00022927"/>
    </source>
</evidence>
<comment type="subcellular location">
    <subcellularLocation>
        <location evidence="1">Cell membrane</location>
        <topology evidence="1">Single-pass membrane protein</topology>
    </subcellularLocation>
</comment>
<name>L1NG77_9PORP</name>
<keyword evidence="5" id="KW-1003">Cell membrane</keyword>
<proteinExistence type="inferred from homology"/>
<evidence type="ECO:0000256" key="2">
    <source>
        <dbReference type="ARBA" id="ARBA00006742"/>
    </source>
</evidence>
<dbReference type="HOGENOM" id="CLU_116157_5_2_10"/>
<dbReference type="Proteomes" id="UP000010408">
    <property type="component" value="Unassembled WGS sequence"/>
</dbReference>
<evidence type="ECO:0000256" key="10">
    <source>
        <dbReference type="ARBA" id="ARBA00023136"/>
    </source>
</evidence>
<reference evidence="12 13" key="1">
    <citation type="submission" date="2012-05" db="EMBL/GenBank/DDBJ databases">
        <authorList>
            <person name="Weinstock G."/>
            <person name="Sodergren E."/>
            <person name="Lobos E.A."/>
            <person name="Fulton L."/>
            <person name="Fulton R."/>
            <person name="Courtney L."/>
            <person name="Fronick C."/>
            <person name="O'Laughlin M."/>
            <person name="Godfrey J."/>
            <person name="Wilson R.M."/>
            <person name="Miner T."/>
            <person name="Farmer C."/>
            <person name="Delehaunty K."/>
            <person name="Cordes M."/>
            <person name="Minx P."/>
            <person name="Tomlinson C."/>
            <person name="Chen J."/>
            <person name="Wollam A."/>
            <person name="Pepin K.H."/>
            <person name="Bhonagiri V."/>
            <person name="Zhang X."/>
            <person name="Suruliraj S."/>
            <person name="Warren W."/>
            <person name="Mitreva M."/>
            <person name="Mardis E.R."/>
            <person name="Wilson R.K."/>
        </authorList>
    </citation>
    <scope>NUCLEOTIDE SEQUENCE [LARGE SCALE GENOMIC DNA]</scope>
    <source>
        <strain evidence="12 13">F0037</strain>
    </source>
</reference>
<evidence type="ECO:0000256" key="8">
    <source>
        <dbReference type="ARBA" id="ARBA00022989"/>
    </source>
</evidence>
<dbReference type="PANTHER" id="PTHR33909:SF1">
    <property type="entry name" value="SEC TRANSLOCON ACCESSORY COMPLEX SUBUNIT YAJC"/>
    <property type="match status" value="1"/>
</dbReference>
<keyword evidence="8 11" id="KW-1133">Transmembrane helix</keyword>
<dbReference type="GO" id="GO:0015031">
    <property type="term" value="P:protein transport"/>
    <property type="evidence" value="ECO:0007669"/>
    <property type="project" value="UniProtKB-KW"/>
</dbReference>
<evidence type="ECO:0000256" key="6">
    <source>
        <dbReference type="ARBA" id="ARBA00022692"/>
    </source>
</evidence>
<evidence type="ECO:0000256" key="1">
    <source>
        <dbReference type="ARBA" id="ARBA00004162"/>
    </source>
</evidence>
<keyword evidence="7" id="KW-0653">Protein transport</keyword>
<evidence type="ECO:0000313" key="13">
    <source>
        <dbReference type="Proteomes" id="UP000010408"/>
    </source>
</evidence>
<dbReference type="NCBIfam" id="TIGR00739">
    <property type="entry name" value="yajC"/>
    <property type="match status" value="1"/>
</dbReference>
<dbReference type="RefSeq" id="WP_005468807.1">
    <property type="nucleotide sequence ID" value="NZ_KB291043.1"/>
</dbReference>